<dbReference type="AlphaFoldDB" id="A0A0C1U4K3"/>
<keyword evidence="3" id="KW-1185">Reference proteome</keyword>
<feature type="signal peptide" evidence="1">
    <location>
        <begin position="1"/>
        <end position="26"/>
    </location>
</feature>
<proteinExistence type="predicted"/>
<dbReference type="RefSeq" id="WP_039645497.1">
    <property type="nucleotide sequence ID" value="NZ_JXBL01000001.1"/>
</dbReference>
<dbReference type="PANTHER" id="PTHR41247">
    <property type="entry name" value="HTH-TYPE TRANSCRIPTIONAL REPRESSOR YCNK"/>
    <property type="match status" value="1"/>
</dbReference>
<gene>
    <name evidence="2" type="ORF">SE37_08665</name>
</gene>
<dbReference type="EMBL" id="JXBL01000001">
    <property type="protein sequence ID" value="KIE42695.1"/>
    <property type="molecule type" value="Genomic_DNA"/>
</dbReference>
<evidence type="ECO:0000313" key="2">
    <source>
        <dbReference type="EMBL" id="KIE42695.1"/>
    </source>
</evidence>
<dbReference type="InterPro" id="IPR008719">
    <property type="entry name" value="N2O_reductase_NosL"/>
</dbReference>
<protein>
    <submittedName>
        <fullName evidence="2">NosL family protein</fullName>
    </submittedName>
</protein>
<dbReference type="SUPFAM" id="SSF160387">
    <property type="entry name" value="NosL/MerB-like"/>
    <property type="match status" value="1"/>
</dbReference>
<name>A0A0C1U4K3_9BACT</name>
<dbReference type="Gene3D" id="3.30.70.2050">
    <property type="match status" value="1"/>
</dbReference>
<sequence length="168" mass="17628">MNMRYFASAMLVVAGVFLASVRPAVAGQGHHGHGGAVESSTAAPADAVEYPDCAHCGMDRAKFAHSRMLIVYHDGEKVATCSIRCVALDLKDKKNKPVASFQVGDLTNGTLIDAGKAHWVIGGARRGVMTKTPKWAFADKGAAEAFIARHGGTSATFAEALKAATDEL</sequence>
<accession>A0A0C1U4K3</accession>
<dbReference type="PANTHER" id="PTHR41247:SF1">
    <property type="entry name" value="HTH-TYPE TRANSCRIPTIONAL REPRESSOR YCNK"/>
    <property type="match status" value="1"/>
</dbReference>
<evidence type="ECO:0000256" key="1">
    <source>
        <dbReference type="SAM" id="SignalP"/>
    </source>
</evidence>
<evidence type="ECO:0000313" key="3">
    <source>
        <dbReference type="Proteomes" id="UP000031433"/>
    </source>
</evidence>
<dbReference type="Pfam" id="PF05573">
    <property type="entry name" value="NosL"/>
    <property type="match status" value="1"/>
</dbReference>
<comment type="caution">
    <text evidence="2">The sequence shown here is derived from an EMBL/GenBank/DDBJ whole genome shotgun (WGS) entry which is preliminary data.</text>
</comment>
<keyword evidence="1" id="KW-0732">Signal</keyword>
<dbReference type="Proteomes" id="UP000031433">
    <property type="component" value="Unassembled WGS sequence"/>
</dbReference>
<organism evidence="2 3">
    <name type="scientific">Geobacter soli</name>
    <dbReference type="NCBI Taxonomy" id="1510391"/>
    <lineage>
        <taxon>Bacteria</taxon>
        <taxon>Pseudomonadati</taxon>
        <taxon>Thermodesulfobacteriota</taxon>
        <taxon>Desulfuromonadia</taxon>
        <taxon>Geobacterales</taxon>
        <taxon>Geobacteraceae</taxon>
        <taxon>Geobacter</taxon>
    </lineage>
</organism>
<reference evidence="2 3" key="1">
    <citation type="submission" date="2015-01" db="EMBL/GenBank/DDBJ databases">
        <title>Genome sequence of the anaerobic bacterium Geobacter soli GSS01, a dissimilatory Fe(III) reducer from soil.</title>
        <authorList>
            <person name="Yang G."/>
            <person name="Zhou S."/>
        </authorList>
    </citation>
    <scope>NUCLEOTIDE SEQUENCE [LARGE SCALE GENOMIC DNA]</scope>
    <source>
        <strain evidence="2 3">GSS01</strain>
    </source>
</reference>
<feature type="chain" id="PRO_5002153409" evidence="1">
    <location>
        <begin position="27"/>
        <end position="168"/>
    </location>
</feature>